<evidence type="ECO:0000256" key="2">
    <source>
        <dbReference type="SAM" id="MobiDB-lite"/>
    </source>
</evidence>
<dbReference type="EMBL" id="JAOPGA020001810">
    <property type="protein sequence ID" value="KAL0491509.1"/>
    <property type="molecule type" value="Genomic_DNA"/>
</dbReference>
<feature type="region of interest" description="Disordered" evidence="2">
    <location>
        <begin position="198"/>
        <end position="218"/>
    </location>
</feature>
<gene>
    <name evidence="4" type="ORF">AKO1_003997</name>
</gene>
<evidence type="ECO:0000256" key="1">
    <source>
        <dbReference type="ARBA" id="ARBA00008666"/>
    </source>
</evidence>
<accession>A0AAW2ZQL1</accession>
<feature type="transmembrane region" description="Helical" evidence="3">
    <location>
        <begin position="65"/>
        <end position="87"/>
    </location>
</feature>
<dbReference type="Pfam" id="PF14922">
    <property type="entry name" value="FWWh"/>
    <property type="match status" value="1"/>
</dbReference>
<evidence type="ECO:0000313" key="4">
    <source>
        <dbReference type="EMBL" id="KAL0491509.1"/>
    </source>
</evidence>
<evidence type="ECO:0000313" key="5">
    <source>
        <dbReference type="Proteomes" id="UP001431209"/>
    </source>
</evidence>
<sequence length="282" mass="32725">MKEKTRIERVEQVTFKTTENPPIEIQYKDLFEIVASKIYLPDKSVLEAFTKYLRSETNQKIFSKLFWYLFCVLFHSQSLINLHGLLSDLNKDISQFFWIMDRSVKDVIANNYHIALSFAVIKVLKRHFPGSKNRFNSEFETNVYELVSEIVTGVKLKPSFLNDKKRKLFPKRRKDIMDFLQSKKEGAKKFKNKRKSLLDSPDMKDLNQPIASSYSSSEDQSICSDDFIDVEPSNIGANTAALGLDDPIFNKKVKRKKHQYSSKVAKIGKRRRQDGSSVNLSF</sequence>
<protein>
    <submittedName>
        <fullName evidence="4">2 TM domain-containing transmembrane protein</fullName>
    </submittedName>
</protein>
<evidence type="ECO:0000256" key="3">
    <source>
        <dbReference type="SAM" id="Phobius"/>
    </source>
</evidence>
<dbReference type="AlphaFoldDB" id="A0AAW2ZQL1"/>
<comment type="caution">
    <text evidence="4">The sequence shown here is derived from an EMBL/GenBank/DDBJ whole genome shotgun (WGS) entry which is preliminary data.</text>
</comment>
<feature type="region of interest" description="Disordered" evidence="2">
    <location>
        <begin position="260"/>
        <end position="282"/>
    </location>
</feature>
<dbReference type="Proteomes" id="UP001431209">
    <property type="component" value="Unassembled WGS sequence"/>
</dbReference>
<keyword evidence="3" id="KW-1133">Transmembrane helix</keyword>
<comment type="similarity">
    <text evidence="1">Belongs to the FAM227 family.</text>
</comment>
<dbReference type="InterPro" id="IPR029417">
    <property type="entry name" value="FAM227"/>
</dbReference>
<organism evidence="4 5">
    <name type="scientific">Acrasis kona</name>
    <dbReference type="NCBI Taxonomy" id="1008807"/>
    <lineage>
        <taxon>Eukaryota</taxon>
        <taxon>Discoba</taxon>
        <taxon>Heterolobosea</taxon>
        <taxon>Tetramitia</taxon>
        <taxon>Eutetramitia</taxon>
        <taxon>Acrasidae</taxon>
        <taxon>Acrasis</taxon>
    </lineage>
</organism>
<reference evidence="4 5" key="1">
    <citation type="submission" date="2024-03" db="EMBL/GenBank/DDBJ databases">
        <title>The Acrasis kona genome and developmental transcriptomes reveal deep origins of eukaryotic multicellular pathways.</title>
        <authorList>
            <person name="Sheikh S."/>
            <person name="Fu C.-J."/>
            <person name="Brown M.W."/>
            <person name="Baldauf S.L."/>
        </authorList>
    </citation>
    <scope>NUCLEOTIDE SEQUENCE [LARGE SCALE GENOMIC DNA]</scope>
    <source>
        <strain evidence="4 5">ATCC MYA-3509</strain>
    </source>
</reference>
<feature type="compositionally biased region" description="Basic residues" evidence="2">
    <location>
        <begin position="260"/>
        <end position="272"/>
    </location>
</feature>
<keyword evidence="3" id="KW-0472">Membrane</keyword>
<keyword evidence="3 4" id="KW-0812">Transmembrane</keyword>
<proteinExistence type="inferred from homology"/>
<keyword evidence="5" id="KW-1185">Reference proteome</keyword>
<feature type="compositionally biased region" description="Polar residues" evidence="2">
    <location>
        <begin position="209"/>
        <end position="218"/>
    </location>
</feature>
<name>A0AAW2ZQL1_9EUKA</name>